<evidence type="ECO:0000256" key="7">
    <source>
        <dbReference type="ARBA" id="ARBA00037561"/>
    </source>
</evidence>
<dbReference type="Gene3D" id="2.60.120.200">
    <property type="match status" value="1"/>
</dbReference>
<gene>
    <name evidence="12" type="primary">LOC114026398</name>
</gene>
<dbReference type="CDD" id="cd00152">
    <property type="entry name" value="PTX"/>
    <property type="match status" value="1"/>
</dbReference>
<dbReference type="Ensembl" id="ENSVURT00010003608.1">
    <property type="protein sequence ID" value="ENSVURP00010003184.1"/>
    <property type="gene ID" value="ENSVURG00010002561.1"/>
</dbReference>
<keyword evidence="6 9" id="KW-1015">Disulfide bond</keyword>
<evidence type="ECO:0000256" key="10">
    <source>
        <dbReference type="RuleBase" id="RU362112"/>
    </source>
</evidence>
<dbReference type="GO" id="GO:0030169">
    <property type="term" value="F:low-density lipoprotein particle binding"/>
    <property type="evidence" value="ECO:0007669"/>
    <property type="project" value="TreeGrafter"/>
</dbReference>
<evidence type="ECO:0000256" key="1">
    <source>
        <dbReference type="ARBA" id="ARBA00004613"/>
    </source>
</evidence>
<keyword evidence="3 10" id="KW-0479">Metal-binding</keyword>
<comment type="subcellular location">
    <subcellularLocation>
        <location evidence="1 10">Secreted</location>
    </subcellularLocation>
</comment>
<dbReference type="GO" id="GO:0001849">
    <property type="term" value="F:complement component C1q complex binding"/>
    <property type="evidence" value="ECO:0007669"/>
    <property type="project" value="TreeGrafter"/>
</dbReference>
<accession>A0A4X2JUF3</accession>
<keyword evidence="13" id="KW-1185">Reference proteome</keyword>
<protein>
    <recommendedName>
        <fullName evidence="10">Pentraxin family member</fullName>
    </recommendedName>
</protein>
<dbReference type="SMART" id="SM00159">
    <property type="entry name" value="PTX"/>
    <property type="match status" value="1"/>
</dbReference>
<dbReference type="PANTHER" id="PTHR45869">
    <property type="entry name" value="C-REACTIVE PROTEIN-RELATED"/>
    <property type="match status" value="1"/>
</dbReference>
<sequence>MEIQLLWTLLLITFSGSMAKRDFRGKALLFPKPTANSYVTLTPLLNKKLQSFTVCLWTYSELSRGYSVFSYATRASANEILLFRDRVGQYSLTVGGEEVTFQVTESPLTPVDICATWESATGVAEIWMNGKPLVRKVMKVGYALSDNPKIILGQDQDTYGGGFDINQSFVGEIGNVHMWDYVLPPKLIKVKCFWGNVLNWRKLEFQKYGSMSIAPHLWV</sequence>
<dbReference type="PRINTS" id="PR00895">
    <property type="entry name" value="PENTAXIN"/>
</dbReference>
<keyword evidence="5 10" id="KW-0106">Calcium</keyword>
<keyword evidence="2" id="KW-0964">Secreted</keyword>
<evidence type="ECO:0000256" key="4">
    <source>
        <dbReference type="ARBA" id="ARBA00022729"/>
    </source>
</evidence>
<comment type="cofactor">
    <cofactor evidence="10">
        <name>Ca(2+)</name>
        <dbReference type="ChEBI" id="CHEBI:29108"/>
    </cofactor>
    <text evidence="10">Binds 2 calcium ions per subunit.</text>
</comment>
<dbReference type="InterPro" id="IPR013320">
    <property type="entry name" value="ConA-like_dom_sf"/>
</dbReference>
<reference evidence="12" key="2">
    <citation type="submission" date="2025-08" db="UniProtKB">
        <authorList>
            <consortium name="Ensembl"/>
        </authorList>
    </citation>
    <scope>IDENTIFICATION</scope>
</reference>
<dbReference type="Proteomes" id="UP000314987">
    <property type="component" value="Unassembled WGS sequence"/>
</dbReference>
<dbReference type="FunFam" id="2.60.120.200:FF:000070">
    <property type="entry name" value="Serum amyloid P-component"/>
    <property type="match status" value="1"/>
</dbReference>
<evidence type="ECO:0000256" key="2">
    <source>
        <dbReference type="ARBA" id="ARBA00022525"/>
    </source>
</evidence>
<feature type="domain" description="Pentraxin (PTX)" evidence="11">
    <location>
        <begin position="24"/>
        <end position="219"/>
    </location>
</feature>
<dbReference type="GeneTree" id="ENSGT01100000263515"/>
<dbReference type="SUPFAM" id="SSF49899">
    <property type="entry name" value="Concanavalin A-like lectins/glucanases"/>
    <property type="match status" value="1"/>
</dbReference>
<comment type="function">
    <text evidence="7">Displays several functions associated with host defense: it promotes agglutination, bacterial capsular swelling, phagocytosis and complement fixation through its calcium-dependent binding to phosphorylcholine. Can interact with DNA and histones and may scavenge nuclear material released from damaged circulating cells.</text>
</comment>
<comment type="similarity">
    <text evidence="8 10">Belongs to the pentraxin family.</text>
</comment>
<reference evidence="13" key="1">
    <citation type="submission" date="2018-12" db="EMBL/GenBank/DDBJ databases">
        <authorList>
            <person name="Yazar S."/>
        </authorList>
    </citation>
    <scope>NUCLEOTIDE SEQUENCE [LARGE SCALE GENOMIC DNA]</scope>
</reference>
<comment type="subunit">
    <text evidence="10">Homopentamer. Pentaxin (or pentraxin) have a discoid arrangement of 5 non-covalently bound subunits.</text>
</comment>
<evidence type="ECO:0000256" key="9">
    <source>
        <dbReference type="PROSITE-ProRule" id="PRU01172"/>
    </source>
</evidence>
<proteinExistence type="inferred from homology"/>
<feature type="chain" id="PRO_5021447234" description="Pentraxin family member" evidence="10">
    <location>
        <begin position="20"/>
        <end position="219"/>
    </location>
</feature>
<dbReference type="GO" id="GO:0045087">
    <property type="term" value="P:innate immune response"/>
    <property type="evidence" value="ECO:0007669"/>
    <property type="project" value="TreeGrafter"/>
</dbReference>
<organism evidence="12 13">
    <name type="scientific">Vombatus ursinus</name>
    <name type="common">Common wombat</name>
    <dbReference type="NCBI Taxonomy" id="29139"/>
    <lineage>
        <taxon>Eukaryota</taxon>
        <taxon>Metazoa</taxon>
        <taxon>Chordata</taxon>
        <taxon>Craniata</taxon>
        <taxon>Vertebrata</taxon>
        <taxon>Euteleostomi</taxon>
        <taxon>Mammalia</taxon>
        <taxon>Metatheria</taxon>
        <taxon>Diprotodontia</taxon>
        <taxon>Vombatidae</taxon>
        <taxon>Vombatus</taxon>
    </lineage>
</organism>
<reference evidence="12" key="3">
    <citation type="submission" date="2025-09" db="UniProtKB">
        <authorList>
            <consortium name="Ensembl"/>
        </authorList>
    </citation>
    <scope>IDENTIFICATION</scope>
</reference>
<dbReference type="InterPro" id="IPR001759">
    <property type="entry name" value="PTX_dom"/>
</dbReference>
<keyword evidence="4 10" id="KW-0732">Signal</keyword>
<feature type="disulfide bond" evidence="9">
    <location>
        <begin position="55"/>
        <end position="114"/>
    </location>
</feature>
<dbReference type="Pfam" id="PF00354">
    <property type="entry name" value="Pentaxin"/>
    <property type="match status" value="1"/>
</dbReference>
<dbReference type="PANTHER" id="PTHR45869:SF7">
    <property type="entry name" value="C-REACTIVE PROTEIN"/>
    <property type="match status" value="1"/>
</dbReference>
<dbReference type="AlphaFoldDB" id="A0A4X2JUF3"/>
<name>A0A4X2JUF3_VOMUR</name>
<dbReference type="InterPro" id="IPR051005">
    <property type="entry name" value="Pentraxin_domain"/>
</dbReference>
<feature type="signal peptide" evidence="10">
    <location>
        <begin position="1"/>
        <end position="19"/>
    </location>
</feature>
<evidence type="ECO:0000256" key="3">
    <source>
        <dbReference type="ARBA" id="ARBA00022723"/>
    </source>
</evidence>
<dbReference type="GO" id="GO:0046872">
    <property type="term" value="F:metal ion binding"/>
    <property type="evidence" value="ECO:0007669"/>
    <property type="project" value="UniProtKB-KW"/>
</dbReference>
<evidence type="ECO:0000256" key="8">
    <source>
        <dbReference type="ARBA" id="ARBA00038102"/>
    </source>
</evidence>
<evidence type="ECO:0000313" key="12">
    <source>
        <dbReference type="Ensembl" id="ENSVURP00010003184.1"/>
    </source>
</evidence>
<evidence type="ECO:0000256" key="6">
    <source>
        <dbReference type="ARBA" id="ARBA00023157"/>
    </source>
</evidence>
<evidence type="ECO:0000256" key="5">
    <source>
        <dbReference type="ARBA" id="ARBA00022837"/>
    </source>
</evidence>
<evidence type="ECO:0000313" key="13">
    <source>
        <dbReference type="Proteomes" id="UP000314987"/>
    </source>
</evidence>
<dbReference type="OMA" id="WHSVCAT"/>
<dbReference type="GO" id="GO:0005615">
    <property type="term" value="C:extracellular space"/>
    <property type="evidence" value="ECO:0007669"/>
    <property type="project" value="TreeGrafter"/>
</dbReference>
<dbReference type="PROSITE" id="PS51828">
    <property type="entry name" value="PTX_2"/>
    <property type="match status" value="1"/>
</dbReference>
<evidence type="ECO:0000259" key="11">
    <source>
        <dbReference type="PROSITE" id="PS51828"/>
    </source>
</evidence>